<proteinExistence type="predicted"/>
<dbReference type="EMBL" id="CP025706">
    <property type="protein sequence ID" value="AXB06164.1"/>
    <property type="molecule type" value="Genomic_DNA"/>
</dbReference>
<dbReference type="Proteomes" id="UP000266778">
    <property type="component" value="Chromosome"/>
</dbReference>
<evidence type="ECO:0000259" key="1">
    <source>
        <dbReference type="Pfam" id="PF01609"/>
    </source>
</evidence>
<dbReference type="PANTHER" id="PTHR37529">
    <property type="entry name" value="TRANSPOSASE INSG FOR INSERTION SEQUENCE ELEMENT IS4-RELATED"/>
    <property type="match status" value="1"/>
</dbReference>
<dbReference type="InterPro" id="IPR024473">
    <property type="entry name" value="Transposases_IS4_N"/>
</dbReference>
<sequence>MSIANDLNDVVEASGDMLARLAIFADHIPDEWITAAAALSEKATIRRRRLPSDMVLWLVVGMAFFRNEPISEVARRLNICAEGLANDALLADSALSQARQRLGKQPLEWLFKQCADVWGRERYPEDHWHGLQVFAIDGALFRTQDMPELRAHFGSGNTSTNRQTPYPMLRLVTLMNVRSHVIANAAISPYRKGEIPLASEFIHSLPDKSVTLLDKGFFGADLLLRIQAEDTDRHWLIPERKGLVYTELERYGDGDRLLQMTVSPQASKKNPALPTHWQVRAVTYEVAGKEKTVFTSLPVARFSAAQVATLYHERWEIELGYRDIKSAMQHNAITLRSKKVDLVYQELWGLLLGYNLVRREASQAAVAHQRAPNEVSFKFACQFIANQMAVMAGALSPAHTPRRLAELRGCIGVMFIEKRPRPSRPRAVKISKTRFPVNRNAAPLK</sequence>
<dbReference type="RefSeq" id="WP_041205620.1">
    <property type="nucleotide sequence ID" value="NZ_AP026375.1"/>
</dbReference>
<name>A0A3S5WWY2_AERCA</name>
<evidence type="ECO:0000313" key="4">
    <source>
        <dbReference type="EMBL" id="AXB04825.1"/>
    </source>
</evidence>
<feature type="domain" description="Transposase IS4 N-terminal" evidence="2">
    <location>
        <begin position="20"/>
        <end position="112"/>
    </location>
</feature>
<dbReference type="GO" id="GO:0004803">
    <property type="term" value="F:transposase activity"/>
    <property type="evidence" value="ECO:0007669"/>
    <property type="project" value="InterPro"/>
</dbReference>
<accession>A0A3S5WWY2</accession>
<dbReference type="NCBIfam" id="NF033592">
    <property type="entry name" value="transpos_IS4_1"/>
    <property type="match status" value="1"/>
</dbReference>
<dbReference type="InterPro" id="IPR047952">
    <property type="entry name" value="Transpos_IS4"/>
</dbReference>
<dbReference type="Pfam" id="PF01609">
    <property type="entry name" value="DDE_Tnp_1"/>
    <property type="match status" value="1"/>
</dbReference>
<dbReference type="SUPFAM" id="SSF53098">
    <property type="entry name" value="Ribonuclease H-like"/>
    <property type="match status" value="1"/>
</dbReference>
<dbReference type="InterPro" id="IPR012337">
    <property type="entry name" value="RNaseH-like_sf"/>
</dbReference>
<dbReference type="PANTHER" id="PTHR37529:SF1">
    <property type="entry name" value="TRANSPOSASE INSG FOR INSERTION SEQUENCE ELEMENT IS4-RELATED"/>
    <property type="match status" value="1"/>
</dbReference>
<dbReference type="Pfam" id="PF13006">
    <property type="entry name" value="Nterm_IS4"/>
    <property type="match status" value="1"/>
</dbReference>
<evidence type="ECO:0000259" key="2">
    <source>
        <dbReference type="Pfam" id="PF13006"/>
    </source>
</evidence>
<evidence type="ECO:0000313" key="6">
    <source>
        <dbReference type="Proteomes" id="UP000266778"/>
    </source>
</evidence>
<dbReference type="InterPro" id="IPR002559">
    <property type="entry name" value="Transposase_11"/>
</dbReference>
<dbReference type="EMBL" id="CP025706">
    <property type="protein sequence ID" value="AXB04825.1"/>
    <property type="molecule type" value="Genomic_DNA"/>
</dbReference>
<dbReference type="GO" id="GO:0006313">
    <property type="term" value="P:DNA transposition"/>
    <property type="evidence" value="ECO:0007669"/>
    <property type="project" value="InterPro"/>
</dbReference>
<feature type="domain" description="Transposase IS4-like" evidence="1">
    <location>
        <begin position="129"/>
        <end position="356"/>
    </location>
</feature>
<evidence type="ECO:0000313" key="5">
    <source>
        <dbReference type="EMBL" id="AXB06164.1"/>
    </source>
</evidence>
<protein>
    <submittedName>
        <fullName evidence="3">IS4-like element ISAeme15 family transposase</fullName>
    </submittedName>
</protein>
<gene>
    <name evidence="3" type="ORF">C1C91_05370</name>
    <name evidence="4" type="ORF">C1C91_07195</name>
    <name evidence="5" type="ORF">C1C91_15145</name>
</gene>
<dbReference type="EMBL" id="CP025706">
    <property type="protein sequence ID" value="AXB04509.1"/>
    <property type="molecule type" value="Genomic_DNA"/>
</dbReference>
<organism evidence="3 6">
    <name type="scientific">Aeromonas caviae</name>
    <name type="common">Aeromonas punctata</name>
    <dbReference type="NCBI Taxonomy" id="648"/>
    <lineage>
        <taxon>Bacteria</taxon>
        <taxon>Pseudomonadati</taxon>
        <taxon>Pseudomonadota</taxon>
        <taxon>Gammaproteobacteria</taxon>
        <taxon>Aeromonadales</taxon>
        <taxon>Aeromonadaceae</taxon>
        <taxon>Aeromonas</taxon>
    </lineage>
</organism>
<dbReference type="AlphaFoldDB" id="A0A3S5WWY2"/>
<evidence type="ECO:0000313" key="3">
    <source>
        <dbReference type="EMBL" id="AXB04509.1"/>
    </source>
</evidence>
<dbReference type="GO" id="GO:0003677">
    <property type="term" value="F:DNA binding"/>
    <property type="evidence" value="ECO:0007669"/>
    <property type="project" value="InterPro"/>
</dbReference>
<reference evidence="3" key="1">
    <citation type="journal article" date="2019" name="J Environ">
        <title>Genetic characterization and potential molecular dissemination mechanism of tet (31) gene in Aeromonas caviae from an oxytetracycline wastewater treatment system.</title>
        <authorList>
            <person name="Shi Y."/>
            <person name="Tian Z."/>
            <person name="Leclercq S.O."/>
            <person name="Zhang H."/>
            <person name="Yang M."/>
            <person name="Zhang Y."/>
        </authorList>
    </citation>
    <scope>NUCLEOTIDE SEQUENCE</scope>
    <source>
        <strain evidence="3">T25-39</strain>
    </source>
</reference>